<dbReference type="NCBIfam" id="NF033563">
    <property type="entry name" value="transpos_IS30"/>
    <property type="match status" value="1"/>
</dbReference>
<dbReference type="PANTHER" id="PTHR10948">
    <property type="entry name" value="TRANSPOSASE"/>
    <property type="match status" value="1"/>
</dbReference>
<dbReference type="GO" id="GO:0006310">
    <property type="term" value="P:DNA recombination"/>
    <property type="evidence" value="ECO:0007669"/>
    <property type="project" value="UniProtKB-KW"/>
</dbReference>
<dbReference type="GO" id="GO:0005829">
    <property type="term" value="C:cytosol"/>
    <property type="evidence" value="ECO:0007669"/>
    <property type="project" value="TreeGrafter"/>
</dbReference>
<proteinExistence type="predicted"/>
<dbReference type="EMBL" id="MHOS01000042">
    <property type="protein sequence ID" value="OGZ67175.1"/>
    <property type="molecule type" value="Genomic_DNA"/>
</dbReference>
<dbReference type="Proteomes" id="UP000176421">
    <property type="component" value="Unassembled WGS sequence"/>
</dbReference>
<evidence type="ECO:0000313" key="3">
    <source>
        <dbReference type="EMBL" id="OGZ67175.1"/>
    </source>
</evidence>
<dbReference type="GO" id="GO:0015074">
    <property type="term" value="P:DNA integration"/>
    <property type="evidence" value="ECO:0007669"/>
    <property type="project" value="InterPro"/>
</dbReference>
<organism evidence="3 4">
    <name type="scientific">Candidatus Staskawiczbacteria bacterium RIFCSPHIGHO2_02_FULL_34_9</name>
    <dbReference type="NCBI Taxonomy" id="1802206"/>
    <lineage>
        <taxon>Bacteria</taxon>
        <taxon>Candidatus Staskawicziibacteriota</taxon>
    </lineage>
</organism>
<feature type="domain" description="Integrase catalytic" evidence="2">
    <location>
        <begin position="162"/>
        <end position="322"/>
    </location>
</feature>
<evidence type="ECO:0000313" key="4">
    <source>
        <dbReference type="Proteomes" id="UP000176421"/>
    </source>
</evidence>
<evidence type="ECO:0000256" key="1">
    <source>
        <dbReference type="ARBA" id="ARBA00023172"/>
    </source>
</evidence>
<dbReference type="InterPro" id="IPR001584">
    <property type="entry name" value="Integrase_cat-core"/>
</dbReference>
<dbReference type="GO" id="GO:0032196">
    <property type="term" value="P:transposition"/>
    <property type="evidence" value="ECO:0007669"/>
    <property type="project" value="TreeGrafter"/>
</dbReference>
<dbReference type="InterPro" id="IPR036397">
    <property type="entry name" value="RNaseH_sf"/>
</dbReference>
<accession>A0A1G2HXG4</accession>
<dbReference type="InterPro" id="IPR025246">
    <property type="entry name" value="IS30-like_HTH"/>
</dbReference>
<dbReference type="SUPFAM" id="SSF53098">
    <property type="entry name" value="Ribonuclease H-like"/>
    <property type="match status" value="1"/>
</dbReference>
<dbReference type="InterPro" id="IPR051917">
    <property type="entry name" value="Transposase-Integrase"/>
</dbReference>
<dbReference type="GO" id="GO:0004803">
    <property type="term" value="F:transposase activity"/>
    <property type="evidence" value="ECO:0007669"/>
    <property type="project" value="TreeGrafter"/>
</dbReference>
<protein>
    <recommendedName>
        <fullName evidence="2">Integrase catalytic domain-containing protein</fullName>
    </recommendedName>
</protein>
<dbReference type="InterPro" id="IPR012337">
    <property type="entry name" value="RNaseH-like_sf"/>
</dbReference>
<evidence type="ECO:0000259" key="2">
    <source>
        <dbReference type="PROSITE" id="PS50994"/>
    </source>
</evidence>
<dbReference type="Pfam" id="PF13936">
    <property type="entry name" value="HTH_38"/>
    <property type="match status" value="1"/>
</dbReference>
<keyword evidence="1" id="KW-0233">DNA recombination</keyword>
<dbReference type="GO" id="GO:0003676">
    <property type="term" value="F:nucleic acid binding"/>
    <property type="evidence" value="ECO:0007669"/>
    <property type="project" value="InterPro"/>
</dbReference>
<dbReference type="Gene3D" id="3.30.420.10">
    <property type="entry name" value="Ribonuclease H-like superfamily/Ribonuclease H"/>
    <property type="match status" value="1"/>
</dbReference>
<reference evidence="3 4" key="1">
    <citation type="journal article" date="2016" name="Nat. Commun.">
        <title>Thousands of microbial genomes shed light on interconnected biogeochemical processes in an aquifer system.</title>
        <authorList>
            <person name="Anantharaman K."/>
            <person name="Brown C.T."/>
            <person name="Hug L.A."/>
            <person name="Sharon I."/>
            <person name="Castelle C.J."/>
            <person name="Probst A.J."/>
            <person name="Thomas B.C."/>
            <person name="Singh A."/>
            <person name="Wilkins M.J."/>
            <person name="Karaoz U."/>
            <person name="Brodie E.L."/>
            <person name="Williams K.H."/>
            <person name="Hubbard S.S."/>
            <person name="Banfield J.F."/>
        </authorList>
    </citation>
    <scope>NUCLEOTIDE SEQUENCE [LARGE SCALE GENOMIC DNA]</scope>
</reference>
<dbReference type="InterPro" id="IPR053392">
    <property type="entry name" value="Transposase_IS30-like"/>
</dbReference>
<dbReference type="AlphaFoldDB" id="A0A1G2HXG4"/>
<name>A0A1G2HXG4_9BACT</name>
<dbReference type="PANTHER" id="PTHR10948:SF23">
    <property type="entry name" value="TRANSPOSASE INSI FOR INSERTION SEQUENCE ELEMENT IS30A-RELATED"/>
    <property type="match status" value="1"/>
</dbReference>
<sequence>MEKSEKEYKHFCLYERQRIERYVRKKRSLQFIADKLERSKSNIWYEIKNNSTNGVYDAKKAHHKAYVKRKYSKIQNLKVANDINLREYVETQIKDDQSPEAISGRIKNIETGIKYASTKAIYKFVYSVYGRQIEQHLYQNAVKRKSGPKRGVSITIDGRISIEQRPKSVTNREEFGHYEGDFIVSGKDGKGVLLVLVERKTRYPFLMYLEKRDTLTVNLAIQQLLHGLPVKSLTLDNDLSFQKHEALSELLKATVYFCHTFASHEKGTVENRNKAVRRYVPKKSDLSKIPSVHFMMVQEKLRTRFMECLEFKTPKEAFENELSRQQKTLLAGSVELIKNMVNIISKT</sequence>
<comment type="caution">
    <text evidence="3">The sequence shown here is derived from an EMBL/GenBank/DDBJ whole genome shotgun (WGS) entry which is preliminary data.</text>
</comment>
<dbReference type="PROSITE" id="PS50994">
    <property type="entry name" value="INTEGRASE"/>
    <property type="match status" value="1"/>
</dbReference>
<gene>
    <name evidence="3" type="ORF">A3D35_03535</name>
</gene>